<evidence type="ECO:0000259" key="1">
    <source>
        <dbReference type="PROSITE" id="PS51534"/>
    </source>
</evidence>
<proteinExistence type="predicted"/>
<dbReference type="EMBL" id="WMEY01000007">
    <property type="protein sequence ID" value="MYL65448.1"/>
    <property type="molecule type" value="Genomic_DNA"/>
</dbReference>
<comment type="caution">
    <text evidence="2">The sequence shown here is derived from an EMBL/GenBank/DDBJ whole genome shotgun (WGS) entry which is preliminary data.</text>
</comment>
<sequence length="494" mass="57954">MVSFNYERIFKVLGGLLMEELISDKTFISYAWSNPEHEQWVMKLAERLTHNGVDVVLDKWDSVEGQDLNAFMLQCVNHPSITKVLVICDEVYSKKANEYQGGVGTETVIISDKVFKDVEQTKFVPIVAERDQNGNAYLPTYLNGKKYIDMSTEQNYEDGYEKLIRNLFGKPEFVKPEKGKAPSYLLRDEKKSTLQSQIALNRFKHDIERRPRNVAIYFNDFAEVFRQDFKTYALSVNTPKELEEKIFSQFHDMIELRNIYLKFLESYIRETDEVDSDLILELFESLYPLIETTFSDTHFNTQFEHMNLFVTEIVIYTIAVLYKNKKYKAIKNIIANQYLVVDRFNQEFNGNISLFRAYPELIENLPLPSTGQKYISNSGQLIIERANYDTYSTQDIIESEFLMFFLSSVKATNTYFEWYPLTSPYVGRERIEFMSKLKSKRFFENIKELFDVTTREEMVKLTEGFKKHVEKVRPGGRVMQIYHIIPPSDKIASI</sequence>
<reference evidence="2 3" key="1">
    <citation type="submission" date="2019-11" db="EMBL/GenBank/DDBJ databases">
        <title>Genome sequences of 17 halophilic strains isolated from different environments.</title>
        <authorList>
            <person name="Furrow R.E."/>
        </authorList>
    </citation>
    <scope>NUCLEOTIDE SEQUENCE [LARGE SCALE GENOMIC DNA]</scope>
    <source>
        <strain evidence="2 3">22506_14_FS</strain>
    </source>
</reference>
<dbReference type="PROSITE" id="PS51534">
    <property type="entry name" value="SEFIR"/>
    <property type="match status" value="1"/>
</dbReference>
<dbReference type="Gene3D" id="3.40.50.10140">
    <property type="entry name" value="Toll/interleukin-1 receptor homology (TIR) domain"/>
    <property type="match status" value="1"/>
</dbReference>
<gene>
    <name evidence="2" type="ORF">GLW07_18985</name>
</gene>
<protein>
    <recommendedName>
        <fullName evidence="1">SEFIR domain-containing protein</fullName>
    </recommendedName>
</protein>
<dbReference type="Proteomes" id="UP000447833">
    <property type="component" value="Unassembled WGS sequence"/>
</dbReference>
<evidence type="ECO:0000313" key="2">
    <source>
        <dbReference type="EMBL" id="MYL65448.1"/>
    </source>
</evidence>
<dbReference type="SUPFAM" id="SSF52200">
    <property type="entry name" value="Toll/Interleukin receptor TIR domain"/>
    <property type="match status" value="1"/>
</dbReference>
<name>A0A845F3X7_9BACL</name>
<accession>A0A845F3X7</accession>
<evidence type="ECO:0000313" key="3">
    <source>
        <dbReference type="Proteomes" id="UP000447833"/>
    </source>
</evidence>
<dbReference type="AlphaFoldDB" id="A0A845F3X7"/>
<dbReference type="InterPro" id="IPR013568">
    <property type="entry name" value="SEFIR_dom"/>
</dbReference>
<dbReference type="Pfam" id="PF08357">
    <property type="entry name" value="SEFIR"/>
    <property type="match status" value="1"/>
</dbReference>
<organism evidence="2 3">
    <name type="scientific">Guptibacillus hwajinpoensis</name>
    <dbReference type="NCBI Taxonomy" id="208199"/>
    <lineage>
        <taxon>Bacteria</taxon>
        <taxon>Bacillati</taxon>
        <taxon>Bacillota</taxon>
        <taxon>Bacilli</taxon>
        <taxon>Bacillales</taxon>
        <taxon>Guptibacillaceae</taxon>
        <taxon>Guptibacillus</taxon>
    </lineage>
</organism>
<dbReference type="InterPro" id="IPR035897">
    <property type="entry name" value="Toll_tir_struct_dom_sf"/>
</dbReference>
<feature type="domain" description="SEFIR" evidence="1">
    <location>
        <begin position="23"/>
        <end position="159"/>
    </location>
</feature>